<dbReference type="Pfam" id="PF00583">
    <property type="entry name" value="Acetyltransf_1"/>
    <property type="match status" value="1"/>
</dbReference>
<dbReference type="InterPro" id="IPR000182">
    <property type="entry name" value="GNAT_dom"/>
</dbReference>
<dbReference type="PROSITE" id="PS51186">
    <property type="entry name" value="GNAT"/>
    <property type="match status" value="1"/>
</dbReference>
<gene>
    <name evidence="3" type="ORF">E4650_05115</name>
    <name evidence="2" type="ORF">SAMN04488588_0742</name>
</gene>
<evidence type="ECO:0000313" key="4">
    <source>
        <dbReference type="Proteomes" id="UP000199322"/>
    </source>
</evidence>
<reference evidence="3 5" key="2">
    <citation type="submission" date="2019-04" db="EMBL/GenBank/DDBJ databases">
        <title>Draft genome sequence data and analysis of a Fermenting Bacterium, Geotoga petraea strain HO-Geo1, isolated from heavy-oil petroleum reservoir in Russia.</title>
        <authorList>
            <person name="Grouzdev D.S."/>
            <person name="Semenova E.M."/>
            <person name="Sokolova D.S."/>
            <person name="Tourova T.P."/>
            <person name="Poltaraus A.B."/>
            <person name="Nazina T.N."/>
        </authorList>
    </citation>
    <scope>NUCLEOTIDE SEQUENCE [LARGE SCALE GENOMIC DNA]</scope>
    <source>
        <strain evidence="3 5">HO-Geo1</strain>
    </source>
</reference>
<dbReference type="RefSeq" id="WP_091402913.1">
    <property type="nucleotide sequence ID" value="NZ_FMYV01000002.1"/>
</dbReference>
<evidence type="ECO:0000259" key="1">
    <source>
        <dbReference type="PROSITE" id="PS51186"/>
    </source>
</evidence>
<dbReference type="EMBL" id="SRME01000002">
    <property type="protein sequence ID" value="TGG88425.1"/>
    <property type="molecule type" value="Genomic_DNA"/>
</dbReference>
<dbReference type="GO" id="GO:0016747">
    <property type="term" value="F:acyltransferase activity, transferring groups other than amino-acyl groups"/>
    <property type="evidence" value="ECO:0007669"/>
    <property type="project" value="InterPro"/>
</dbReference>
<dbReference type="CDD" id="cd04301">
    <property type="entry name" value="NAT_SF"/>
    <property type="match status" value="1"/>
</dbReference>
<dbReference type="STRING" id="28234.SAMN04488588_0742"/>
<sequence length="292" mass="34620">MILRKALIDDRDDINKISEVTWEGHDYLKNIFDKWINEKDSDFSVLEKDGKVIGTIKLTYLQNREYWLEGLRIHPDYQGRGYAKYLTKEYLKKIKNLDFDLVSMATFYTSKSVDIVKKYGFYLLNSLKIYRINEKKEINDIKNYEVVENYNDVMFILDSEQLKVRKGYFTFDWTAINASAELIKKLVDRKEVYVKKIEGKIVSLIILSKMYNKEGIMSISFIWGENHFDEALDFAISKYNDVYRPGSEFLYMCEDDEQLRNILVKKGFEEASKEKNDFVIYGVRSPEEIKNI</sequence>
<dbReference type="EMBL" id="FMYV01000002">
    <property type="protein sequence ID" value="SDC26063.1"/>
    <property type="molecule type" value="Genomic_DNA"/>
</dbReference>
<organism evidence="2 4">
    <name type="scientific">Geotoga petraea</name>
    <dbReference type="NCBI Taxonomy" id="28234"/>
    <lineage>
        <taxon>Bacteria</taxon>
        <taxon>Thermotogati</taxon>
        <taxon>Thermotogota</taxon>
        <taxon>Thermotogae</taxon>
        <taxon>Petrotogales</taxon>
        <taxon>Petrotogaceae</taxon>
        <taxon>Geotoga</taxon>
    </lineage>
</organism>
<keyword evidence="4" id="KW-1185">Reference proteome</keyword>
<dbReference type="Proteomes" id="UP000199322">
    <property type="component" value="Unassembled WGS sequence"/>
</dbReference>
<evidence type="ECO:0000313" key="3">
    <source>
        <dbReference type="EMBL" id="TGG88425.1"/>
    </source>
</evidence>
<feature type="domain" description="N-acetyltransferase" evidence="1">
    <location>
        <begin position="1"/>
        <end position="145"/>
    </location>
</feature>
<dbReference type="Gene3D" id="3.40.630.30">
    <property type="match status" value="1"/>
</dbReference>
<name>A0A1G6K559_9BACT</name>
<protein>
    <submittedName>
        <fullName evidence="2">N-acetylglutamate synthase, GNAT family</fullName>
    </submittedName>
    <submittedName>
        <fullName evidence="3">N-acetyltransferase</fullName>
    </submittedName>
</protein>
<dbReference type="AlphaFoldDB" id="A0A1G6K559"/>
<dbReference type="PANTHER" id="PTHR47403:SF6">
    <property type="entry name" value="N-ACETYLTRANSFERASE DOMAIN-CONTAINING PROTEIN"/>
    <property type="match status" value="1"/>
</dbReference>
<dbReference type="OrthoDB" id="1949423at2"/>
<evidence type="ECO:0000313" key="2">
    <source>
        <dbReference type="EMBL" id="SDC26063.1"/>
    </source>
</evidence>
<dbReference type="PANTHER" id="PTHR47403">
    <property type="entry name" value="LOC100145250 PROTEIN"/>
    <property type="match status" value="1"/>
</dbReference>
<evidence type="ECO:0000313" key="5">
    <source>
        <dbReference type="Proteomes" id="UP000297288"/>
    </source>
</evidence>
<keyword evidence="3" id="KW-0808">Transferase</keyword>
<reference evidence="2 4" key="1">
    <citation type="submission" date="2016-10" db="EMBL/GenBank/DDBJ databases">
        <authorList>
            <person name="de Groot N.N."/>
        </authorList>
    </citation>
    <scope>NUCLEOTIDE SEQUENCE [LARGE SCALE GENOMIC DNA]</scope>
    <source>
        <strain evidence="2 4">WG14</strain>
    </source>
</reference>
<dbReference type="InterPro" id="IPR016181">
    <property type="entry name" value="Acyl_CoA_acyltransferase"/>
</dbReference>
<proteinExistence type="predicted"/>
<dbReference type="SUPFAM" id="SSF55729">
    <property type="entry name" value="Acyl-CoA N-acyltransferases (Nat)"/>
    <property type="match status" value="1"/>
</dbReference>
<accession>A0A1G6K559</accession>
<dbReference type="Proteomes" id="UP000297288">
    <property type="component" value="Unassembled WGS sequence"/>
</dbReference>